<evidence type="ECO:0000256" key="1">
    <source>
        <dbReference type="ARBA" id="ARBA00022679"/>
    </source>
</evidence>
<dbReference type="SUPFAM" id="SSF52540">
    <property type="entry name" value="P-loop containing nucleoside triphosphate hydrolases"/>
    <property type="match status" value="1"/>
</dbReference>
<feature type="domain" description="Sulfotransferase" evidence="7">
    <location>
        <begin position="160"/>
        <end position="417"/>
    </location>
</feature>
<dbReference type="Pfam" id="PF00685">
    <property type="entry name" value="Sulfotransfer_1"/>
    <property type="match status" value="1"/>
</dbReference>
<feature type="compositionally biased region" description="Basic and acidic residues" evidence="5">
    <location>
        <begin position="111"/>
        <end position="125"/>
    </location>
</feature>
<feature type="compositionally biased region" description="Acidic residues" evidence="5">
    <location>
        <begin position="101"/>
        <end position="110"/>
    </location>
</feature>
<evidence type="ECO:0000256" key="3">
    <source>
        <dbReference type="PIRSR" id="PIRSR637359-1"/>
    </source>
</evidence>
<feature type="active site" description="For sulfotransferase activity" evidence="3">
    <location>
        <position position="169"/>
    </location>
</feature>
<keyword evidence="6" id="KW-0472">Membrane</keyword>
<evidence type="ECO:0000256" key="4">
    <source>
        <dbReference type="PIRSR" id="PIRSR637359-2"/>
    </source>
</evidence>
<dbReference type="Gene3D" id="3.40.50.300">
    <property type="entry name" value="P-loop containing nucleotide triphosphate hydrolases"/>
    <property type="match status" value="1"/>
</dbReference>
<feature type="compositionally biased region" description="Low complexity" evidence="5">
    <location>
        <begin position="88"/>
        <end position="97"/>
    </location>
</feature>
<sequence>MSTTSMILTKKNIIILSIIIITIISYQFYITSPSLQSNTITNTINTSGKGLDYTELLNLQKDLKVQQTEIRKQLEILKYSINDINQQQNNKEYNNNKLNDEQLEKEEEEKEKDKEKEKEKLEKKNQKSNSLINYEEKVKKTSKEQPNTCIPIEGKLLCLPNFIVIGTMKSGTTFLDYYLQRHPQIAHHSKKEIWYFNSYYGNGIEWYAKHFEQYSSLENQKLIGEATPFYINNPNTAPRLFTTLKNAKLILLLRDPVERSLSQYHFSIQWLKRNKSPPLEYSFEHLIYEEADVIETCIRGHERYRDAYKQRKEAEKNGEIFNEEFNLVDPYYSLHSEKNWTFYKDCVRCDKCFQTGTILHTSGHPTFGMLAKSLYFEQLDHWLNYFPLSQIHIIRYEDIASQPESVLSELEDFLDINHIDYGEFKPRNVVQHDPMNDEIRSYLINYFKNNNEKLYNLLNRDFNWQK</sequence>
<evidence type="ECO:0000256" key="2">
    <source>
        <dbReference type="ARBA" id="ARBA00023180"/>
    </source>
</evidence>
<keyword evidence="2" id="KW-0325">Glycoprotein</keyword>
<evidence type="ECO:0000256" key="6">
    <source>
        <dbReference type="SAM" id="Phobius"/>
    </source>
</evidence>
<feature type="region of interest" description="Disordered" evidence="5">
    <location>
        <begin position="88"/>
        <end position="126"/>
    </location>
</feature>
<keyword evidence="6" id="KW-1133">Transmembrane helix</keyword>
<dbReference type="InterPro" id="IPR037359">
    <property type="entry name" value="NST/OST"/>
</dbReference>
<accession>A0AAN7TV46</accession>
<gene>
    <name evidence="8" type="ORF">RB653_007861</name>
</gene>
<organism evidence="8 9">
    <name type="scientific">Dictyostelium firmibasis</name>
    <dbReference type="NCBI Taxonomy" id="79012"/>
    <lineage>
        <taxon>Eukaryota</taxon>
        <taxon>Amoebozoa</taxon>
        <taxon>Evosea</taxon>
        <taxon>Eumycetozoa</taxon>
        <taxon>Dictyostelia</taxon>
        <taxon>Dictyosteliales</taxon>
        <taxon>Dictyosteliaceae</taxon>
        <taxon>Dictyostelium</taxon>
    </lineage>
</organism>
<protein>
    <recommendedName>
        <fullName evidence="7">Sulfotransferase domain-containing protein</fullName>
    </recommendedName>
</protein>
<dbReference type="AlphaFoldDB" id="A0AAN7TV46"/>
<evidence type="ECO:0000313" key="8">
    <source>
        <dbReference type="EMBL" id="KAK5576717.1"/>
    </source>
</evidence>
<comment type="caution">
    <text evidence="8">The sequence shown here is derived from an EMBL/GenBank/DDBJ whole genome shotgun (WGS) entry which is preliminary data.</text>
</comment>
<dbReference type="Proteomes" id="UP001344447">
    <property type="component" value="Unassembled WGS sequence"/>
</dbReference>
<evidence type="ECO:0000256" key="5">
    <source>
        <dbReference type="SAM" id="MobiDB-lite"/>
    </source>
</evidence>
<evidence type="ECO:0000259" key="7">
    <source>
        <dbReference type="Pfam" id="PF00685"/>
    </source>
</evidence>
<keyword evidence="6" id="KW-0812">Transmembrane</keyword>
<feature type="binding site" evidence="4">
    <location>
        <position position="375"/>
    </location>
    <ligand>
        <name>3'-phosphoadenylyl sulfate</name>
        <dbReference type="ChEBI" id="CHEBI:58339"/>
    </ligand>
</feature>
<reference evidence="8 9" key="1">
    <citation type="submission" date="2023-11" db="EMBL/GenBank/DDBJ databases">
        <title>Dfirmibasis_genome.</title>
        <authorList>
            <person name="Edelbroek B."/>
            <person name="Kjellin J."/>
            <person name="Jerlstrom-Hultqvist J."/>
            <person name="Soderbom F."/>
        </authorList>
    </citation>
    <scope>NUCLEOTIDE SEQUENCE [LARGE SCALE GENOMIC DNA]</scope>
    <source>
        <strain evidence="8 9">TNS-C-14</strain>
    </source>
</reference>
<name>A0AAN7TV46_9MYCE</name>
<dbReference type="EMBL" id="JAVFKY010000005">
    <property type="protein sequence ID" value="KAK5576717.1"/>
    <property type="molecule type" value="Genomic_DNA"/>
</dbReference>
<feature type="binding site" evidence="4">
    <location>
        <position position="262"/>
    </location>
    <ligand>
        <name>3'-phosphoadenylyl sulfate</name>
        <dbReference type="ChEBI" id="CHEBI:58339"/>
    </ligand>
</feature>
<dbReference type="PANTHER" id="PTHR10605:SF56">
    <property type="entry name" value="BIFUNCTIONAL HEPARAN SULFATE N-DEACETYLASE_N-SULFOTRANSFERASE"/>
    <property type="match status" value="1"/>
</dbReference>
<proteinExistence type="predicted"/>
<feature type="transmembrane region" description="Helical" evidence="6">
    <location>
        <begin position="12"/>
        <end position="30"/>
    </location>
</feature>
<keyword evidence="1" id="KW-0808">Transferase</keyword>
<dbReference type="InterPro" id="IPR027417">
    <property type="entry name" value="P-loop_NTPase"/>
</dbReference>
<feature type="binding site" evidence="4">
    <location>
        <position position="254"/>
    </location>
    <ligand>
        <name>3'-phosphoadenylyl sulfate</name>
        <dbReference type="ChEBI" id="CHEBI:58339"/>
    </ligand>
</feature>
<dbReference type="GO" id="GO:0008146">
    <property type="term" value="F:sulfotransferase activity"/>
    <property type="evidence" value="ECO:0007669"/>
    <property type="project" value="InterPro"/>
</dbReference>
<keyword evidence="9" id="KW-1185">Reference proteome</keyword>
<dbReference type="PANTHER" id="PTHR10605">
    <property type="entry name" value="HEPARAN SULFATE SULFOTRANSFERASE"/>
    <property type="match status" value="1"/>
</dbReference>
<evidence type="ECO:0000313" key="9">
    <source>
        <dbReference type="Proteomes" id="UP001344447"/>
    </source>
</evidence>
<dbReference type="InterPro" id="IPR000863">
    <property type="entry name" value="Sulfotransferase_dom"/>
</dbReference>